<dbReference type="Proteomes" id="UP000488506">
    <property type="component" value="Unassembled WGS sequence"/>
</dbReference>
<name>A0A833NWS2_UNCSA</name>
<evidence type="ECO:0000313" key="1">
    <source>
        <dbReference type="EMBL" id="KAF0133767.1"/>
    </source>
</evidence>
<dbReference type="EMBL" id="WPAF01000018">
    <property type="protein sequence ID" value="KAF0133767.1"/>
    <property type="molecule type" value="Genomic_DNA"/>
</dbReference>
<protein>
    <recommendedName>
        <fullName evidence="3">GxxExxY protein</fullName>
    </recommendedName>
</protein>
<gene>
    <name evidence="1" type="ORF">FD145_1083</name>
</gene>
<dbReference type="Pfam" id="PF13366">
    <property type="entry name" value="PDDEXK_3"/>
    <property type="match status" value="1"/>
</dbReference>
<dbReference type="InterPro" id="IPR026350">
    <property type="entry name" value="GxxExxY"/>
</dbReference>
<sequence length="110" mass="12719">MAAVFEVHNMLGPGFSENIYEKALIEEFKRQKIKFSNQHKLEVVFKGKIVGIHRLDFVIEDKIVLEIKAQADLLPIHMMQIKSYLKSGGYKLGLLTNFGKEKVEFKRILL</sequence>
<organism evidence="1 2">
    <name type="scientific">Candidatus Saganbacteria bacterium</name>
    <dbReference type="NCBI Taxonomy" id="2575572"/>
    <lineage>
        <taxon>Bacteria</taxon>
        <taxon>Bacillati</taxon>
        <taxon>Saganbacteria</taxon>
    </lineage>
</organism>
<proteinExistence type="predicted"/>
<reference evidence="1 2" key="1">
    <citation type="submission" date="2019-12" db="EMBL/GenBank/DDBJ databases">
        <authorList>
            <person name="Wolfe R."/>
            <person name="Danczak R."/>
            <person name="Wilkins M."/>
        </authorList>
    </citation>
    <scope>NUCLEOTIDE SEQUENCE [LARGE SCALE GENOMIC DNA]</scope>
    <source>
        <strain evidence="1">X2_MaxBin.013</strain>
    </source>
</reference>
<accession>A0A833NWS2</accession>
<evidence type="ECO:0008006" key="3">
    <source>
        <dbReference type="Google" id="ProtNLM"/>
    </source>
</evidence>
<dbReference type="NCBIfam" id="TIGR04256">
    <property type="entry name" value="GxxExxY"/>
    <property type="match status" value="1"/>
</dbReference>
<comment type="caution">
    <text evidence="1">The sequence shown here is derived from an EMBL/GenBank/DDBJ whole genome shotgun (WGS) entry which is preliminary data.</text>
</comment>
<dbReference type="AlphaFoldDB" id="A0A833NWS2"/>
<evidence type="ECO:0000313" key="2">
    <source>
        <dbReference type="Proteomes" id="UP000488506"/>
    </source>
</evidence>